<feature type="compositionally biased region" description="Low complexity" evidence="1">
    <location>
        <begin position="209"/>
        <end position="220"/>
    </location>
</feature>
<feature type="region of interest" description="Disordered" evidence="1">
    <location>
        <begin position="251"/>
        <end position="280"/>
    </location>
</feature>
<proteinExistence type="predicted"/>
<dbReference type="OrthoDB" id="2350934at2759"/>
<evidence type="ECO:0000313" key="3">
    <source>
        <dbReference type="Proteomes" id="UP000790833"/>
    </source>
</evidence>
<evidence type="ECO:0008006" key="4">
    <source>
        <dbReference type="Google" id="ProtNLM"/>
    </source>
</evidence>
<evidence type="ECO:0000256" key="1">
    <source>
        <dbReference type="SAM" id="MobiDB-lite"/>
    </source>
</evidence>
<feature type="region of interest" description="Disordered" evidence="1">
    <location>
        <begin position="189"/>
        <end position="232"/>
    </location>
</feature>
<feature type="compositionally biased region" description="Basic residues" evidence="1">
    <location>
        <begin position="267"/>
        <end position="278"/>
    </location>
</feature>
<gene>
    <name evidence="2" type="ORF">KQ657_001662</name>
</gene>
<dbReference type="AlphaFoldDB" id="A0A9P7V719"/>
<keyword evidence="3" id="KW-1185">Reference proteome</keyword>
<accession>A0A9P7V719</accession>
<evidence type="ECO:0000313" key="2">
    <source>
        <dbReference type="EMBL" id="KAG7192563.1"/>
    </source>
</evidence>
<reference evidence="2" key="1">
    <citation type="submission" date="2021-03" db="EMBL/GenBank/DDBJ databases">
        <authorList>
            <person name="Palmer J.M."/>
        </authorList>
    </citation>
    <scope>NUCLEOTIDE SEQUENCE</scope>
    <source>
        <strain evidence="2">ARV_011</strain>
    </source>
</reference>
<feature type="compositionally biased region" description="Low complexity" evidence="1">
    <location>
        <begin position="20"/>
        <end position="50"/>
    </location>
</feature>
<organism evidence="2 3">
    <name type="scientific">Scheffersomyces spartinae</name>
    <dbReference type="NCBI Taxonomy" id="45513"/>
    <lineage>
        <taxon>Eukaryota</taxon>
        <taxon>Fungi</taxon>
        <taxon>Dikarya</taxon>
        <taxon>Ascomycota</taxon>
        <taxon>Saccharomycotina</taxon>
        <taxon>Pichiomycetes</taxon>
        <taxon>Debaryomycetaceae</taxon>
        <taxon>Scheffersomyces</taxon>
    </lineage>
</organism>
<feature type="region of interest" description="Disordered" evidence="1">
    <location>
        <begin position="20"/>
        <end position="62"/>
    </location>
</feature>
<dbReference type="RefSeq" id="XP_043048113.1">
    <property type="nucleotide sequence ID" value="XM_043192449.1"/>
</dbReference>
<comment type="caution">
    <text evidence="2">The sequence shown here is derived from an EMBL/GenBank/DDBJ whole genome shotgun (WGS) entry which is preliminary data.</text>
</comment>
<dbReference type="EMBL" id="JAHMUF010000017">
    <property type="protein sequence ID" value="KAG7192563.1"/>
    <property type="molecule type" value="Genomic_DNA"/>
</dbReference>
<name>A0A9P7V719_9ASCO</name>
<sequence>MQFLRGQALTQTYIRQDIQASHSISSHQQGQYPHQYQQQSQAPQLPQAGGSVLSPHGTSTDQHRYYGYQQKFGRHKQLPLQQQLQQQPPQQHYQQALQQLPSLTQLHVYDTTSSTGTLTSPATTTPSTATITPNNVYYNKGPYYSGQQPPVYQQQVRAPPAQPHAPHIIPIHHHQGLQHGAYHQLGMLAGPPKVPTPSTDNHGFGGQGPSQLSRLSSSGSMEVTPHDSENLPHSLTSQELVKQIQEVLPHPPLVSSEVRPDSYSRSNQRRAKRKSKFTKKQDEMIVALKREGKTWVEIAEITGVGSYLAARNRYQVIVGQQGNNNSSSFSVDDKNLLKNLLDIAELEKWRFIAVELDKATSKDFTDKECRDMIKQLYMSNPESFGITEETLHECIKEKKITEKIISSSNASTSDRESTYNDVIEKSSGASNAANISTTTIASSSVSKDSFDNKPEAIGNNRSLLETQFKPPMDSYKGYYQ</sequence>
<dbReference type="GeneID" id="66115036"/>
<dbReference type="Proteomes" id="UP000790833">
    <property type="component" value="Unassembled WGS sequence"/>
</dbReference>
<feature type="region of interest" description="Disordered" evidence="1">
    <location>
        <begin position="444"/>
        <end position="465"/>
    </location>
</feature>
<protein>
    <recommendedName>
        <fullName evidence="4">Adherence factor</fullName>
    </recommendedName>
</protein>